<evidence type="ECO:0000256" key="1">
    <source>
        <dbReference type="ARBA" id="ARBA00005534"/>
    </source>
</evidence>
<evidence type="ECO:0008006" key="4">
    <source>
        <dbReference type="Google" id="ProtNLM"/>
    </source>
</evidence>
<dbReference type="EMBL" id="FCOM02000001">
    <property type="protein sequence ID" value="SAL13310.1"/>
    <property type="molecule type" value="Genomic_DNA"/>
</dbReference>
<dbReference type="PANTHER" id="PTHR30615">
    <property type="entry name" value="UNCHARACTERIZED PROTEIN YJBQ-RELATED"/>
    <property type="match status" value="1"/>
</dbReference>
<keyword evidence="3" id="KW-1185">Reference proteome</keyword>
<protein>
    <recommendedName>
        <fullName evidence="4">Secondary thiamine-phosphate synthase enzyme</fullName>
    </recommendedName>
</protein>
<evidence type="ECO:0000313" key="3">
    <source>
        <dbReference type="Proteomes" id="UP000055019"/>
    </source>
</evidence>
<dbReference type="AlphaFoldDB" id="A0A158F2R5"/>
<dbReference type="Pfam" id="PF01894">
    <property type="entry name" value="YjbQ"/>
    <property type="match status" value="1"/>
</dbReference>
<comment type="caution">
    <text evidence="2">The sequence shown here is derived from an EMBL/GenBank/DDBJ whole genome shotgun (WGS) entry which is preliminary data.</text>
</comment>
<dbReference type="NCBIfam" id="TIGR00149">
    <property type="entry name" value="TIGR00149_YjbQ"/>
    <property type="match status" value="1"/>
</dbReference>
<dbReference type="InterPro" id="IPR001602">
    <property type="entry name" value="UPF0047_YjbQ-like"/>
</dbReference>
<comment type="similarity">
    <text evidence="1">Belongs to the UPF0047 family.</text>
</comment>
<dbReference type="PIRSF" id="PIRSF004681">
    <property type="entry name" value="UCP004681"/>
    <property type="match status" value="1"/>
</dbReference>
<proteinExistence type="inferred from homology"/>
<name>A0A158F2R5_9BURK</name>
<sequence>MKAAPTFPGTETETETETDMKQALHHLTVATGSRGLHEVTPEIDHWIDLQNIRTGLLTLFCRHTSASLLIQENADPDVRADLERYFESVAPEAPGRYVHDTEGPDDMPAHLRTALTTVQLSIPVEAGRMVLGTWQGIYVFEHRTASQQRELVLHLIGE</sequence>
<dbReference type="PANTHER" id="PTHR30615:SF8">
    <property type="entry name" value="UPF0047 PROTEIN C4A8.02C"/>
    <property type="match status" value="1"/>
</dbReference>
<organism evidence="2 3">
    <name type="scientific">Caballeronia arvi</name>
    <dbReference type="NCBI Taxonomy" id="1777135"/>
    <lineage>
        <taxon>Bacteria</taxon>
        <taxon>Pseudomonadati</taxon>
        <taxon>Pseudomonadota</taxon>
        <taxon>Betaproteobacteria</taxon>
        <taxon>Burkholderiales</taxon>
        <taxon>Burkholderiaceae</taxon>
        <taxon>Caballeronia</taxon>
    </lineage>
</organism>
<reference evidence="2" key="1">
    <citation type="submission" date="2016-01" db="EMBL/GenBank/DDBJ databases">
        <authorList>
            <person name="Peeters C."/>
        </authorList>
    </citation>
    <scope>NUCLEOTIDE SEQUENCE [LARGE SCALE GENOMIC DNA]</scope>
    <source>
        <strain evidence="2">LMG 29317</strain>
    </source>
</reference>
<dbReference type="Gene3D" id="2.60.120.460">
    <property type="entry name" value="YjbQ-like"/>
    <property type="match status" value="1"/>
</dbReference>
<dbReference type="InterPro" id="IPR035917">
    <property type="entry name" value="YjbQ-like_sf"/>
</dbReference>
<evidence type="ECO:0000313" key="2">
    <source>
        <dbReference type="EMBL" id="SAL13310.1"/>
    </source>
</evidence>
<accession>A0A158F2R5</accession>
<gene>
    <name evidence="2" type="ORF">AWB74_00292</name>
</gene>
<dbReference type="Proteomes" id="UP000055019">
    <property type="component" value="Unassembled WGS sequence"/>
</dbReference>
<dbReference type="SUPFAM" id="SSF111038">
    <property type="entry name" value="YjbQ-like"/>
    <property type="match status" value="1"/>
</dbReference>